<feature type="region of interest" description="Disordered" evidence="1">
    <location>
        <begin position="52"/>
        <end position="93"/>
    </location>
</feature>
<protein>
    <submittedName>
        <fullName evidence="2">Uncharacterized protein</fullName>
    </submittedName>
</protein>
<organism evidence="2">
    <name type="scientific">Chromera velia CCMP2878</name>
    <dbReference type="NCBI Taxonomy" id="1169474"/>
    <lineage>
        <taxon>Eukaryota</taxon>
        <taxon>Sar</taxon>
        <taxon>Alveolata</taxon>
        <taxon>Colpodellida</taxon>
        <taxon>Chromeraceae</taxon>
        <taxon>Chromera</taxon>
    </lineage>
</organism>
<dbReference type="AlphaFoldDB" id="A0A0G4HG03"/>
<evidence type="ECO:0000256" key="1">
    <source>
        <dbReference type="SAM" id="MobiDB-lite"/>
    </source>
</evidence>
<evidence type="ECO:0000313" key="2">
    <source>
        <dbReference type="EMBL" id="CEM43032.1"/>
    </source>
</evidence>
<sequence length="93" mass="10080">MQGLVPHPELFHRYDGTHATIESMYRDVAHRHGMFLRALYGLAEVPIPKGHILEGGAATEGSVSTEEKDEGEEMGKGEGKEDQQGEGVNGDSC</sequence>
<dbReference type="EMBL" id="CDMZ01002595">
    <property type="protein sequence ID" value="CEM43032.1"/>
    <property type="molecule type" value="Genomic_DNA"/>
</dbReference>
<dbReference type="VEuPathDB" id="CryptoDB:Cvel_27222"/>
<feature type="compositionally biased region" description="Basic and acidic residues" evidence="1">
    <location>
        <begin position="73"/>
        <end position="83"/>
    </location>
</feature>
<name>A0A0G4HG03_9ALVE</name>
<reference evidence="2" key="1">
    <citation type="submission" date="2014-11" db="EMBL/GenBank/DDBJ databases">
        <authorList>
            <person name="Otto D Thomas"/>
            <person name="Naeem Raeece"/>
        </authorList>
    </citation>
    <scope>NUCLEOTIDE SEQUENCE</scope>
</reference>
<proteinExistence type="predicted"/>
<accession>A0A0G4HG03</accession>
<gene>
    <name evidence="2" type="ORF">Cvel_27222</name>
</gene>